<keyword evidence="4" id="KW-1133">Transmembrane helix</keyword>
<keyword evidence="4" id="KW-0812">Transmembrane</keyword>
<evidence type="ECO:0000256" key="1">
    <source>
        <dbReference type="ARBA" id="ARBA00022500"/>
    </source>
</evidence>
<dbReference type="HAMAP" id="MF_01440">
    <property type="entry name" value="CheD"/>
    <property type="match status" value="1"/>
</dbReference>
<dbReference type="GO" id="GO:0006935">
    <property type="term" value="P:chemotaxis"/>
    <property type="evidence" value="ECO:0007669"/>
    <property type="project" value="UniProtKB-UniRule"/>
</dbReference>
<dbReference type="Pfam" id="PF03975">
    <property type="entry name" value="CheD"/>
    <property type="match status" value="1"/>
</dbReference>
<proteinExistence type="inferred from homology"/>
<evidence type="ECO:0000313" key="6">
    <source>
        <dbReference type="Proteomes" id="UP000186400"/>
    </source>
</evidence>
<keyword evidence="2 3" id="KW-0378">Hydrolase</keyword>
<comment type="catalytic activity">
    <reaction evidence="3">
        <text>L-glutaminyl-[protein] + H2O = L-glutamyl-[protein] + NH4(+)</text>
        <dbReference type="Rhea" id="RHEA:16441"/>
        <dbReference type="Rhea" id="RHEA-COMP:10207"/>
        <dbReference type="Rhea" id="RHEA-COMP:10208"/>
        <dbReference type="ChEBI" id="CHEBI:15377"/>
        <dbReference type="ChEBI" id="CHEBI:28938"/>
        <dbReference type="ChEBI" id="CHEBI:29973"/>
        <dbReference type="ChEBI" id="CHEBI:30011"/>
        <dbReference type="EC" id="3.5.1.44"/>
    </reaction>
</comment>
<dbReference type="CDD" id="cd16352">
    <property type="entry name" value="CheD"/>
    <property type="match status" value="1"/>
</dbReference>
<dbReference type="EMBL" id="FTMS01000006">
    <property type="protein sequence ID" value="SIQ26326.1"/>
    <property type="molecule type" value="Genomic_DNA"/>
</dbReference>
<dbReference type="STRING" id="159291.SAMN05920897_10644"/>
<gene>
    <name evidence="3" type="primary">cheD</name>
    <name evidence="5" type="ORF">SAMN05920897_10644</name>
</gene>
<dbReference type="PANTHER" id="PTHR35147">
    <property type="entry name" value="CHEMORECEPTOR GLUTAMINE DEAMIDASE CHED-RELATED"/>
    <property type="match status" value="1"/>
</dbReference>
<dbReference type="RefSeq" id="WP_076488333.1">
    <property type="nucleotide sequence ID" value="NZ_FTMS01000006.1"/>
</dbReference>
<dbReference type="AlphaFoldDB" id="A0A1N6RCA1"/>
<dbReference type="InterPro" id="IPR011324">
    <property type="entry name" value="Cytotoxic_necrot_fac-like_cat"/>
</dbReference>
<organism evidence="5 6">
    <name type="scientific">Alkalispirochaeta americana</name>
    <dbReference type="NCBI Taxonomy" id="159291"/>
    <lineage>
        <taxon>Bacteria</taxon>
        <taxon>Pseudomonadati</taxon>
        <taxon>Spirochaetota</taxon>
        <taxon>Spirochaetia</taxon>
        <taxon>Spirochaetales</taxon>
        <taxon>Spirochaetaceae</taxon>
        <taxon>Alkalispirochaeta</taxon>
    </lineage>
</organism>
<evidence type="ECO:0000256" key="4">
    <source>
        <dbReference type="SAM" id="Phobius"/>
    </source>
</evidence>
<sequence length="193" mass="22024">MYTHFDQRFGYTTSTIHPGEYYSTGEDIIIATILGSCIAVAFYDPVKMQGGMNHFMLPGELHSSDYYRESSGRYGMFAMELIINDLIKKGSRRENLVAKVFGGGHVLHNTSSGRIPESNIKFALDFLETEKIPVVSKDVGGYEARKVLFFARTSRVLLKRYKGHMIKPVEREETAYLERIKKKKDDQSKATFF</sequence>
<dbReference type="PANTHER" id="PTHR35147:SF2">
    <property type="entry name" value="CHEMORECEPTOR GLUTAMINE DEAMIDASE CHED-RELATED"/>
    <property type="match status" value="1"/>
</dbReference>
<keyword evidence="1 3" id="KW-0145">Chemotaxis</keyword>
<evidence type="ECO:0000256" key="3">
    <source>
        <dbReference type="HAMAP-Rule" id="MF_01440"/>
    </source>
</evidence>
<dbReference type="OrthoDB" id="9807202at2"/>
<dbReference type="GO" id="GO:0050568">
    <property type="term" value="F:protein-glutamine glutaminase activity"/>
    <property type="evidence" value="ECO:0007669"/>
    <property type="project" value="UniProtKB-UniRule"/>
</dbReference>
<dbReference type="SUPFAM" id="SSF64438">
    <property type="entry name" value="CNF1/YfiH-like putative cysteine hydrolases"/>
    <property type="match status" value="1"/>
</dbReference>
<dbReference type="Gene3D" id="3.30.1330.200">
    <property type="match status" value="1"/>
</dbReference>
<feature type="transmembrane region" description="Helical" evidence="4">
    <location>
        <begin position="28"/>
        <end position="46"/>
    </location>
</feature>
<protein>
    <recommendedName>
        <fullName evidence="3">Probable chemoreceptor glutamine deamidase CheD</fullName>
        <ecNumber evidence="3">3.5.1.44</ecNumber>
    </recommendedName>
</protein>
<dbReference type="Proteomes" id="UP000186400">
    <property type="component" value="Unassembled WGS sequence"/>
</dbReference>
<keyword evidence="6" id="KW-1185">Reference proteome</keyword>
<evidence type="ECO:0000313" key="5">
    <source>
        <dbReference type="EMBL" id="SIQ26326.1"/>
    </source>
</evidence>
<dbReference type="InterPro" id="IPR005659">
    <property type="entry name" value="Chemorcpt_Glu_NH3ase_CheD"/>
</dbReference>
<name>A0A1N6RCA1_9SPIO</name>
<dbReference type="InterPro" id="IPR038592">
    <property type="entry name" value="CheD-like_sf"/>
</dbReference>
<evidence type="ECO:0000256" key="2">
    <source>
        <dbReference type="ARBA" id="ARBA00022801"/>
    </source>
</evidence>
<comment type="similarity">
    <text evidence="3">Belongs to the CheD family.</text>
</comment>
<keyword evidence="4" id="KW-0472">Membrane</keyword>
<reference evidence="5 6" key="1">
    <citation type="submission" date="2017-01" db="EMBL/GenBank/DDBJ databases">
        <authorList>
            <person name="Mah S.A."/>
            <person name="Swanson W.J."/>
            <person name="Moy G.W."/>
            <person name="Vacquier V.D."/>
        </authorList>
    </citation>
    <scope>NUCLEOTIDE SEQUENCE [LARGE SCALE GENOMIC DNA]</scope>
    <source>
        <strain evidence="5 6">ASpG1</strain>
    </source>
</reference>
<dbReference type="EC" id="3.5.1.44" evidence="3"/>
<accession>A0A1N6RCA1</accession>
<comment type="function">
    <text evidence="3">Probably deamidates glutamine residues to glutamate on methyl-accepting chemotaxis receptors (MCPs), playing an important role in chemotaxis.</text>
</comment>